<evidence type="ECO:0000313" key="2">
    <source>
        <dbReference type="Proteomes" id="UP000295788"/>
    </source>
</evidence>
<keyword evidence="2" id="KW-1185">Reference proteome</keyword>
<name>A0A4R3KKG2_9BACI</name>
<gene>
    <name evidence="1" type="ORF">EDD72_10230</name>
</gene>
<dbReference type="EMBL" id="SMAB01000002">
    <property type="protein sequence ID" value="TCS83992.1"/>
    <property type="molecule type" value="Genomic_DNA"/>
</dbReference>
<dbReference type="OrthoDB" id="1708042at2"/>
<proteinExistence type="predicted"/>
<protein>
    <submittedName>
        <fullName evidence="1">Uncharacterized protein UPF0180</fullName>
    </submittedName>
</protein>
<comment type="caution">
    <text evidence="1">The sequence shown here is derived from an EMBL/GenBank/DDBJ whole genome shotgun (WGS) entry which is preliminary data.</text>
</comment>
<evidence type="ECO:0000313" key="1">
    <source>
        <dbReference type="EMBL" id="TCS83992.1"/>
    </source>
</evidence>
<accession>A0A4R3KKG2</accession>
<dbReference type="Proteomes" id="UP000295788">
    <property type="component" value="Unassembled WGS sequence"/>
</dbReference>
<reference evidence="1 2" key="1">
    <citation type="submission" date="2019-03" db="EMBL/GenBank/DDBJ databases">
        <title>Genomic Encyclopedia of Type Strains, Phase IV (KMG-IV): sequencing the most valuable type-strain genomes for metagenomic binning, comparative biology and taxonomic classification.</title>
        <authorList>
            <person name="Goeker M."/>
        </authorList>
    </citation>
    <scope>NUCLEOTIDE SEQUENCE [LARGE SCALE GENOMIC DNA]</scope>
    <source>
        <strain evidence="1 2">DSM 23802</strain>
    </source>
</reference>
<sequence>MARIAVEQSLQSVKQYLQSKGHDVVDLNQNTQADAFVITGQDKDVMGMQDVTTKSTVINAKGLTPEEVYQMISNHLS</sequence>
<dbReference type="Pfam" id="PF03698">
    <property type="entry name" value="UPF0180"/>
    <property type="match status" value="1"/>
</dbReference>
<dbReference type="AlphaFoldDB" id="A0A4R3KKG2"/>
<organism evidence="1 2">
    <name type="scientific">Tepidibacillus fermentans</name>
    <dbReference type="NCBI Taxonomy" id="1281767"/>
    <lineage>
        <taxon>Bacteria</taxon>
        <taxon>Bacillati</taxon>
        <taxon>Bacillota</taxon>
        <taxon>Bacilli</taxon>
        <taxon>Bacillales</taxon>
        <taxon>Bacillaceae</taxon>
        <taxon>Tepidibacillus</taxon>
    </lineage>
</organism>
<dbReference type="InterPro" id="IPR005370">
    <property type="entry name" value="UPF0180"/>
</dbReference>